<dbReference type="GO" id="GO:0016491">
    <property type="term" value="F:oxidoreductase activity"/>
    <property type="evidence" value="ECO:0007669"/>
    <property type="project" value="UniProtKB-KW"/>
</dbReference>
<keyword evidence="2" id="KW-0560">Oxidoreductase</keyword>
<dbReference type="EMBL" id="JACJKY010000001">
    <property type="protein sequence ID" value="MBM6919628.1"/>
    <property type="molecule type" value="Genomic_DNA"/>
</dbReference>
<protein>
    <submittedName>
        <fullName evidence="3">SDR family oxidoreductase</fullName>
    </submittedName>
</protein>
<keyword evidence="4" id="KW-1185">Reference proteome</keyword>
<dbReference type="Gene3D" id="3.40.50.720">
    <property type="entry name" value="NAD(P)-binding Rossmann-like Domain"/>
    <property type="match status" value="1"/>
</dbReference>
<dbReference type="SUPFAM" id="SSF51735">
    <property type="entry name" value="NAD(P)-binding Rossmann-fold domains"/>
    <property type="match status" value="1"/>
</dbReference>
<gene>
    <name evidence="3" type="ORF">H6A12_00395</name>
</gene>
<reference evidence="3" key="1">
    <citation type="submission" date="2020-08" db="EMBL/GenBank/DDBJ databases">
        <authorList>
            <person name="Cejkova D."/>
            <person name="Kubasova T."/>
            <person name="Jahodarova E."/>
            <person name="Rychlik I."/>
        </authorList>
    </citation>
    <scope>NUCLEOTIDE SEQUENCE</scope>
    <source>
        <strain evidence="3">An559</strain>
    </source>
</reference>
<name>A0A938X444_9FIRM</name>
<organism evidence="3 4">
    <name type="scientific">Merdimmobilis hominis</name>
    <dbReference type="NCBI Taxonomy" id="2897707"/>
    <lineage>
        <taxon>Bacteria</taxon>
        <taxon>Bacillati</taxon>
        <taxon>Bacillota</taxon>
        <taxon>Clostridia</taxon>
        <taxon>Eubacteriales</taxon>
        <taxon>Oscillospiraceae</taxon>
        <taxon>Merdimmobilis</taxon>
    </lineage>
</organism>
<evidence type="ECO:0000256" key="1">
    <source>
        <dbReference type="ARBA" id="ARBA00006484"/>
    </source>
</evidence>
<dbReference type="Pfam" id="PF13561">
    <property type="entry name" value="adh_short_C2"/>
    <property type="match status" value="1"/>
</dbReference>
<dbReference type="AlphaFoldDB" id="A0A938X444"/>
<comment type="caution">
    <text evidence="3">The sequence shown here is derived from an EMBL/GenBank/DDBJ whole genome shotgun (WGS) entry which is preliminary data.</text>
</comment>
<dbReference type="InterPro" id="IPR036291">
    <property type="entry name" value="NAD(P)-bd_dom_sf"/>
</dbReference>
<reference evidence="3" key="2">
    <citation type="journal article" date="2021" name="Sci. Rep.">
        <title>The distribution of antibiotic resistance genes in chicken gut microbiota commensals.</title>
        <authorList>
            <person name="Juricova H."/>
            <person name="Matiasovicova J."/>
            <person name="Kubasova T."/>
            <person name="Cejkova D."/>
            <person name="Rychlik I."/>
        </authorList>
    </citation>
    <scope>NUCLEOTIDE SEQUENCE</scope>
    <source>
        <strain evidence="3">An559</strain>
    </source>
</reference>
<proteinExistence type="inferred from homology"/>
<evidence type="ECO:0000256" key="2">
    <source>
        <dbReference type="ARBA" id="ARBA00023002"/>
    </source>
</evidence>
<dbReference type="InterPro" id="IPR002347">
    <property type="entry name" value="SDR_fam"/>
</dbReference>
<dbReference type="PANTHER" id="PTHR43639">
    <property type="entry name" value="OXIDOREDUCTASE, SHORT-CHAIN DEHYDROGENASE/REDUCTASE FAMILY (AFU_ORTHOLOGUE AFUA_5G02870)"/>
    <property type="match status" value="1"/>
</dbReference>
<dbReference type="Proteomes" id="UP000774750">
    <property type="component" value="Unassembled WGS sequence"/>
</dbReference>
<sequence length="254" mass="27604">MSIDLSGKTALITGATGQLGRVMAKTLAKAGADIILHYHKNEEKANALAEEIRALGVRCFAVSCDVGELNSVFAMRDQIAASFSMPDIIVDNAVVQYVPWTSVLEQNPADYESQFRSCVMQNVNMAKAFLPFMKERGYGRMIGINTECAMQNFPGQSAYVSGKRGMDGVMRVLAKEVGPFGITVNQVAPGWTISDRDRENHTEVQPQSDALIPLRRRGTDQEVANAVLFLASDLASYITGTYLPVCGGNVMPCI</sequence>
<comment type="similarity">
    <text evidence="1">Belongs to the short-chain dehydrogenases/reductases (SDR) family.</text>
</comment>
<dbReference type="PANTHER" id="PTHR43639:SF1">
    <property type="entry name" value="SHORT-CHAIN DEHYDROGENASE_REDUCTASE FAMILY PROTEIN"/>
    <property type="match status" value="1"/>
</dbReference>
<accession>A0A938X444</accession>
<evidence type="ECO:0000313" key="3">
    <source>
        <dbReference type="EMBL" id="MBM6919628.1"/>
    </source>
</evidence>
<dbReference type="PRINTS" id="PR00081">
    <property type="entry name" value="GDHRDH"/>
</dbReference>
<evidence type="ECO:0000313" key="4">
    <source>
        <dbReference type="Proteomes" id="UP000774750"/>
    </source>
</evidence>